<feature type="transmembrane region" description="Helical" evidence="2">
    <location>
        <begin position="92"/>
        <end position="117"/>
    </location>
</feature>
<feature type="transmembrane region" description="Helical" evidence="2">
    <location>
        <begin position="124"/>
        <end position="146"/>
    </location>
</feature>
<keyword evidence="5" id="KW-1185">Reference proteome</keyword>
<organism evidence="4 5">
    <name type="scientific">Tumebacillus permanentifrigoris</name>
    <dbReference type="NCBI Taxonomy" id="378543"/>
    <lineage>
        <taxon>Bacteria</taxon>
        <taxon>Bacillati</taxon>
        <taxon>Bacillota</taxon>
        <taxon>Bacilli</taxon>
        <taxon>Bacillales</taxon>
        <taxon>Alicyclobacillaceae</taxon>
        <taxon>Tumebacillus</taxon>
    </lineage>
</organism>
<dbReference type="PANTHER" id="PTHR42709:SF11">
    <property type="entry name" value="DEDA FAMILY PROTEIN"/>
    <property type="match status" value="1"/>
</dbReference>
<feature type="transmembrane region" description="Helical" evidence="2">
    <location>
        <begin position="397"/>
        <end position="417"/>
    </location>
</feature>
<feature type="transmembrane region" description="Helical" evidence="2">
    <location>
        <begin position="365"/>
        <end position="385"/>
    </location>
</feature>
<dbReference type="AlphaFoldDB" id="A0A316DQR3"/>
<dbReference type="GO" id="GO:0005886">
    <property type="term" value="C:plasma membrane"/>
    <property type="evidence" value="ECO:0007669"/>
    <property type="project" value="TreeGrafter"/>
</dbReference>
<dbReference type="OrthoDB" id="9810270at2"/>
<feature type="domain" description="VTT" evidence="3">
    <location>
        <begin position="46"/>
        <end position="140"/>
    </location>
</feature>
<dbReference type="InterPro" id="IPR051311">
    <property type="entry name" value="DedA_domain"/>
</dbReference>
<comment type="caution">
    <text evidence="4">The sequence shown here is derived from an EMBL/GenBank/DDBJ whole genome shotgun (WGS) entry which is preliminary data.</text>
</comment>
<feature type="transmembrane region" description="Helical" evidence="2">
    <location>
        <begin position="12"/>
        <end position="32"/>
    </location>
</feature>
<gene>
    <name evidence="4" type="ORF">C7459_12145</name>
</gene>
<feature type="transmembrane region" description="Helical" evidence="2">
    <location>
        <begin position="260"/>
        <end position="279"/>
    </location>
</feature>
<sequence length="428" mass="48254">MIHVLLEYGWIGLLFVSIAEASFLPVAPDLLLVPIVGAHHHMALFYALLALGGSLVGAMFGHFLGAKAGYPILRKFMSEDRLNQVRSMFDRYGIWAVVVAGLIPLPFKLFTISAGVFKMRRRTLLTGALIGRGIRFGLVAWLSTLFNIKIPHGLETKFLLGLLVVVGLVVLYLYIKSEKGRWLRDPLLNLVQFFKHDFLTPIRKGSRPGLVVLAIGTMCSLLVAVFGGDRVADFLYTFDGPVHHYVIETLQPRFDFEVKMINWLFSMPVVITGYLFVAYRLLFTLRKLPKMRLFAGLLLGTMLMQFLFKSFEWNPLTEFDVDLNAFDKLLGMNALPSGRVMAAILLYTSLAYLTWVTIRTLWVRLLGIATSMLLILCAPLSHILFGHHRMSSALGGLVAAILWILGCICTWLVWRYVEQQRSSLSREL</sequence>
<dbReference type="EMBL" id="QGGL01000021">
    <property type="protein sequence ID" value="PWK05982.1"/>
    <property type="molecule type" value="Genomic_DNA"/>
</dbReference>
<dbReference type="RefSeq" id="WP_109690969.1">
    <property type="nucleotide sequence ID" value="NZ_QGGL01000021.1"/>
</dbReference>
<keyword evidence="2" id="KW-0472">Membrane</keyword>
<comment type="similarity">
    <text evidence="1">Belongs to the DedA family.</text>
</comment>
<protein>
    <submittedName>
        <fullName evidence="4">Membrane protein YqaA with SNARE-associated domain</fullName>
    </submittedName>
</protein>
<reference evidence="4 5" key="1">
    <citation type="submission" date="2018-05" db="EMBL/GenBank/DDBJ databases">
        <title>Genomic Encyclopedia of Type Strains, Phase IV (KMG-IV): sequencing the most valuable type-strain genomes for metagenomic binning, comparative biology and taxonomic classification.</title>
        <authorList>
            <person name="Goeker M."/>
        </authorList>
    </citation>
    <scope>NUCLEOTIDE SEQUENCE [LARGE SCALE GENOMIC DNA]</scope>
    <source>
        <strain evidence="4 5">DSM 18773</strain>
    </source>
</reference>
<proteinExistence type="inferred from homology"/>
<evidence type="ECO:0000313" key="4">
    <source>
        <dbReference type="EMBL" id="PWK05982.1"/>
    </source>
</evidence>
<dbReference type="PANTHER" id="PTHR42709">
    <property type="entry name" value="ALKALINE PHOSPHATASE LIKE PROTEIN"/>
    <property type="match status" value="1"/>
</dbReference>
<dbReference type="InterPro" id="IPR032816">
    <property type="entry name" value="VTT_dom"/>
</dbReference>
<keyword evidence="2" id="KW-0812">Transmembrane</keyword>
<keyword evidence="2" id="KW-1133">Transmembrane helix</keyword>
<dbReference type="Pfam" id="PF09335">
    <property type="entry name" value="VTT_dom"/>
    <property type="match status" value="1"/>
</dbReference>
<evidence type="ECO:0000313" key="5">
    <source>
        <dbReference type="Proteomes" id="UP000245634"/>
    </source>
</evidence>
<feature type="transmembrane region" description="Helical" evidence="2">
    <location>
        <begin position="340"/>
        <end position="358"/>
    </location>
</feature>
<evidence type="ECO:0000256" key="2">
    <source>
        <dbReference type="SAM" id="Phobius"/>
    </source>
</evidence>
<accession>A0A316DQR3</accession>
<feature type="transmembrane region" description="Helical" evidence="2">
    <location>
        <begin position="210"/>
        <end position="228"/>
    </location>
</feature>
<evidence type="ECO:0000259" key="3">
    <source>
        <dbReference type="Pfam" id="PF09335"/>
    </source>
</evidence>
<evidence type="ECO:0000256" key="1">
    <source>
        <dbReference type="ARBA" id="ARBA00010792"/>
    </source>
</evidence>
<feature type="transmembrane region" description="Helical" evidence="2">
    <location>
        <begin position="158"/>
        <end position="175"/>
    </location>
</feature>
<name>A0A316DQR3_9BACL</name>
<feature type="transmembrane region" description="Helical" evidence="2">
    <location>
        <begin position="44"/>
        <end position="64"/>
    </location>
</feature>
<feature type="transmembrane region" description="Helical" evidence="2">
    <location>
        <begin position="291"/>
        <end position="308"/>
    </location>
</feature>
<dbReference type="Proteomes" id="UP000245634">
    <property type="component" value="Unassembled WGS sequence"/>
</dbReference>